<sequence length="117" mass="12665">MATLTDYALKSMENDTELVLILYRTHKKLKNRTAKVSSLYVFDALSRAARNQVNKRGLTADGGSTQGNCATFLLKVEGILDGLFGDMVSSGNTELKVSLRVLLLTPGVYAIRPSGSP</sequence>
<feature type="domain" description="CID" evidence="1">
    <location>
        <begin position="1"/>
        <end position="117"/>
    </location>
</feature>
<dbReference type="STRING" id="5627.A0A1C7MA48"/>
<dbReference type="AlphaFoldDB" id="A0A1C7MA48"/>
<dbReference type="InterPro" id="IPR006569">
    <property type="entry name" value="CID_dom"/>
</dbReference>
<dbReference type="PROSITE" id="PS51391">
    <property type="entry name" value="CID"/>
    <property type="match status" value="1"/>
</dbReference>
<keyword evidence="3" id="KW-1185">Reference proteome</keyword>
<gene>
    <name evidence="2" type="ORF">A0H81_06361</name>
</gene>
<name>A0A1C7MA48_GRIFR</name>
<dbReference type="OrthoDB" id="79367at2759"/>
<evidence type="ECO:0000313" key="2">
    <source>
        <dbReference type="EMBL" id="OBZ73758.1"/>
    </source>
</evidence>
<comment type="caution">
    <text evidence="2">The sequence shown here is derived from an EMBL/GenBank/DDBJ whole genome shotgun (WGS) entry which is preliminary data.</text>
</comment>
<dbReference type="EMBL" id="LUGG01000006">
    <property type="protein sequence ID" value="OBZ73758.1"/>
    <property type="molecule type" value="Genomic_DNA"/>
</dbReference>
<protein>
    <recommendedName>
        <fullName evidence="1">CID domain-containing protein</fullName>
    </recommendedName>
</protein>
<evidence type="ECO:0000313" key="3">
    <source>
        <dbReference type="Proteomes" id="UP000092993"/>
    </source>
</evidence>
<dbReference type="Gene3D" id="1.25.40.90">
    <property type="match status" value="1"/>
</dbReference>
<accession>A0A1C7MA48</accession>
<reference evidence="2 3" key="1">
    <citation type="submission" date="2016-03" db="EMBL/GenBank/DDBJ databases">
        <title>Whole genome sequencing of Grifola frondosa 9006-11.</title>
        <authorList>
            <person name="Min B."/>
            <person name="Park H."/>
            <person name="Kim J.-G."/>
            <person name="Cho H."/>
            <person name="Oh Y.-L."/>
            <person name="Kong W.-S."/>
            <person name="Choi I.-G."/>
        </authorList>
    </citation>
    <scope>NUCLEOTIDE SEQUENCE [LARGE SCALE GENOMIC DNA]</scope>
    <source>
        <strain evidence="2 3">9006-11</strain>
    </source>
</reference>
<proteinExistence type="predicted"/>
<dbReference type="InterPro" id="IPR008942">
    <property type="entry name" value="ENTH_VHS"/>
</dbReference>
<organism evidence="2 3">
    <name type="scientific">Grifola frondosa</name>
    <name type="common">Maitake</name>
    <name type="synonym">Polyporus frondosus</name>
    <dbReference type="NCBI Taxonomy" id="5627"/>
    <lineage>
        <taxon>Eukaryota</taxon>
        <taxon>Fungi</taxon>
        <taxon>Dikarya</taxon>
        <taxon>Basidiomycota</taxon>
        <taxon>Agaricomycotina</taxon>
        <taxon>Agaricomycetes</taxon>
        <taxon>Polyporales</taxon>
        <taxon>Grifolaceae</taxon>
        <taxon>Grifola</taxon>
    </lineage>
</organism>
<dbReference type="Proteomes" id="UP000092993">
    <property type="component" value="Unassembled WGS sequence"/>
</dbReference>
<evidence type="ECO:0000259" key="1">
    <source>
        <dbReference type="PROSITE" id="PS51391"/>
    </source>
</evidence>